<keyword evidence="4" id="KW-0344">Guanine-nucleotide releasing factor</keyword>
<evidence type="ECO:0000256" key="1">
    <source>
        <dbReference type="ARBA" id="ARBA00004245"/>
    </source>
</evidence>
<dbReference type="GO" id="GO:0008270">
    <property type="term" value="F:zinc ion binding"/>
    <property type="evidence" value="ECO:0007669"/>
    <property type="project" value="UniProtKB-KW"/>
</dbReference>
<dbReference type="GO" id="GO:0042995">
    <property type="term" value="C:cell projection"/>
    <property type="evidence" value="ECO:0007669"/>
    <property type="project" value="UniProtKB-SubCell"/>
</dbReference>
<dbReference type="Gene3D" id="2.30.29.30">
    <property type="entry name" value="Pleckstrin-homology domain (PH domain)/Phosphotyrosine-binding domain (PTB)"/>
    <property type="match status" value="2"/>
</dbReference>
<dbReference type="Pfam" id="PF01363">
    <property type="entry name" value="FYVE"/>
    <property type="match status" value="1"/>
</dbReference>
<dbReference type="GeneTree" id="ENSGT00940000159438"/>
<dbReference type="Proteomes" id="UP000472277">
    <property type="component" value="Chromosome 30"/>
</dbReference>
<sequence>MSRPRSVRAQVCQGPGCQGPGLSGPRSDRICVEDLDSLSLSLSLSDQSQLSVQQRVFNIANELLHTEKAYVSRLYLLDQVFCSSLLEEARSRSSFPLDVVMGIFSNICSIYCFHQQFLLPALEKRMAEWDLNPRIGDILQKLAPFLKMYGEYVKNFDRAMELVNTWMERSSQFKAIVYHIQREERCGNLTLQHHMLEPVQRIPRYELLLKDYLHRLPGDHDDFKDAQKSLELIATAAEHSNTAIRKMERMRKLLKVYELLGGEEDIVNPTNELIKEGHILKLSAKNGTSQDRYLILFNDRLLYCVPKLRLIGQKFGVRARIDVDGMELKESSSINVPRTFLVSGKQRSLELQTRTEEEKRDWIQAIQATIQRHEQTLATFHHLNCSLRDEDYTPPNSPNCNELGKRAPTPIREKEVTLCMKCQEPFNSITKRRHHCKACGHVVCGKCSEFRARLLYDNNRANRVCIDCYTTLVGVPPSPASLTTGRGWQKAWFVIPENEPLVLYIYGAPQDVKAQRSVPLIGFEVSLPESCDRMERRFAFKISQSHLTLYFSADGEELQRRWTEVLSPRNRHPPPYHFPLPKSMLMMSCLEH</sequence>
<evidence type="ECO:0000256" key="6">
    <source>
        <dbReference type="ARBA" id="ARBA00022737"/>
    </source>
</evidence>
<dbReference type="SUPFAM" id="SSF50729">
    <property type="entry name" value="PH domain-like"/>
    <property type="match status" value="2"/>
</dbReference>
<dbReference type="SUPFAM" id="SSF57903">
    <property type="entry name" value="FYVE/PHD zinc finger"/>
    <property type="match status" value="1"/>
</dbReference>
<keyword evidence="6" id="KW-0677">Repeat</keyword>
<dbReference type="InterPro" id="IPR017455">
    <property type="entry name" value="Znf_FYVE-rel"/>
</dbReference>
<dbReference type="InterPro" id="IPR001849">
    <property type="entry name" value="PH_domain"/>
</dbReference>
<dbReference type="InterPro" id="IPR011993">
    <property type="entry name" value="PH-like_dom_sf"/>
</dbReference>
<proteinExistence type="predicted"/>
<dbReference type="InterPro" id="IPR035941">
    <property type="entry name" value="FGD1-4_PH2"/>
</dbReference>
<dbReference type="PANTHER" id="PTHR12673:SF79">
    <property type="entry name" value="FYVE, RHOGEF AND PH DOMAIN-CONTAINING PROTEIN 1"/>
    <property type="match status" value="1"/>
</dbReference>
<dbReference type="InterPro" id="IPR035899">
    <property type="entry name" value="DBL_dom_sf"/>
</dbReference>
<keyword evidence="3" id="KW-0597">Phosphoprotein</keyword>
<dbReference type="PROSITE" id="PS50178">
    <property type="entry name" value="ZF_FYVE"/>
    <property type="match status" value="1"/>
</dbReference>
<dbReference type="GO" id="GO:0005737">
    <property type="term" value="C:cytoplasm"/>
    <property type="evidence" value="ECO:0007669"/>
    <property type="project" value="TreeGrafter"/>
</dbReference>
<keyword evidence="7 10" id="KW-0863">Zinc-finger</keyword>
<dbReference type="CDD" id="cd13236">
    <property type="entry name" value="PH2_FGD1-4"/>
    <property type="match status" value="1"/>
</dbReference>
<dbReference type="AlphaFoldDB" id="A0A673X2Q6"/>
<keyword evidence="2" id="KW-0963">Cytoplasm</keyword>
<dbReference type="CDD" id="cd15741">
    <property type="entry name" value="FYVE_FGD1_2_4"/>
    <property type="match status" value="1"/>
</dbReference>
<accession>A0A673X2Q6</accession>
<keyword evidence="5" id="KW-0479">Metal-binding</keyword>
<dbReference type="InterPro" id="IPR011011">
    <property type="entry name" value="Znf_FYVE_PHD"/>
</dbReference>
<dbReference type="InterPro" id="IPR000306">
    <property type="entry name" value="Znf_FYVE"/>
</dbReference>
<dbReference type="InterPro" id="IPR013083">
    <property type="entry name" value="Znf_RING/FYVE/PHD"/>
</dbReference>
<evidence type="ECO:0000313" key="15">
    <source>
        <dbReference type="Proteomes" id="UP000472277"/>
    </source>
</evidence>
<dbReference type="GO" id="GO:0005856">
    <property type="term" value="C:cytoskeleton"/>
    <property type="evidence" value="ECO:0007669"/>
    <property type="project" value="UniProtKB-SubCell"/>
</dbReference>
<gene>
    <name evidence="14" type="primary">FGD1</name>
    <name evidence="14" type="synonym">LOC115168730</name>
</gene>
<keyword evidence="15" id="KW-1185">Reference proteome</keyword>
<dbReference type="PROSITE" id="PS50010">
    <property type="entry name" value="DH_2"/>
    <property type="match status" value="1"/>
</dbReference>
<evidence type="ECO:0000259" key="12">
    <source>
        <dbReference type="PROSITE" id="PS50010"/>
    </source>
</evidence>
<dbReference type="GO" id="GO:0007010">
    <property type="term" value="P:cytoskeleton organization"/>
    <property type="evidence" value="ECO:0007669"/>
    <property type="project" value="TreeGrafter"/>
</dbReference>
<evidence type="ECO:0000313" key="14">
    <source>
        <dbReference type="Ensembl" id="ENSSTUP00000015703.1"/>
    </source>
</evidence>
<dbReference type="SMART" id="SM00064">
    <property type="entry name" value="FYVE"/>
    <property type="match status" value="1"/>
</dbReference>
<evidence type="ECO:0000256" key="3">
    <source>
        <dbReference type="ARBA" id="ARBA00022553"/>
    </source>
</evidence>
<dbReference type="Pfam" id="PF00169">
    <property type="entry name" value="PH"/>
    <property type="match status" value="2"/>
</dbReference>
<keyword evidence="9" id="KW-0206">Cytoskeleton</keyword>
<evidence type="ECO:0000256" key="7">
    <source>
        <dbReference type="ARBA" id="ARBA00022771"/>
    </source>
</evidence>
<feature type="domain" description="FYVE-type" evidence="13">
    <location>
        <begin position="413"/>
        <end position="473"/>
    </location>
</feature>
<evidence type="ECO:0000256" key="9">
    <source>
        <dbReference type="ARBA" id="ARBA00023212"/>
    </source>
</evidence>
<evidence type="ECO:0000256" key="4">
    <source>
        <dbReference type="ARBA" id="ARBA00022658"/>
    </source>
</evidence>
<dbReference type="Gene3D" id="3.30.40.10">
    <property type="entry name" value="Zinc/RING finger domain, C3HC4 (zinc finger)"/>
    <property type="match status" value="1"/>
</dbReference>
<name>A0A673X2Q6_SALTR</name>
<reference evidence="14" key="2">
    <citation type="submission" date="2025-09" db="UniProtKB">
        <authorList>
            <consortium name="Ensembl"/>
        </authorList>
    </citation>
    <scope>IDENTIFICATION</scope>
</reference>
<dbReference type="PANTHER" id="PTHR12673">
    <property type="entry name" value="FACIOGENITAL DYSPLASIA PROTEIN"/>
    <property type="match status" value="1"/>
</dbReference>
<protein>
    <submittedName>
        <fullName evidence="14">FYVE, RhoGEF and PH domain containing 1</fullName>
    </submittedName>
</protein>
<evidence type="ECO:0000256" key="8">
    <source>
        <dbReference type="ARBA" id="ARBA00022833"/>
    </source>
</evidence>
<dbReference type="SMART" id="SM00233">
    <property type="entry name" value="PH"/>
    <property type="match status" value="2"/>
</dbReference>
<comment type="subcellular location">
    <subcellularLocation>
        <location evidence="1">Cytoplasm</location>
        <location evidence="1">Cytoskeleton</location>
    </subcellularLocation>
</comment>
<reference evidence="14" key="1">
    <citation type="submission" date="2025-08" db="UniProtKB">
        <authorList>
            <consortium name="Ensembl"/>
        </authorList>
    </citation>
    <scope>IDENTIFICATION</scope>
</reference>
<dbReference type="PROSITE" id="PS50003">
    <property type="entry name" value="PH_DOMAIN"/>
    <property type="match status" value="2"/>
</dbReference>
<organism evidence="14 15">
    <name type="scientific">Salmo trutta</name>
    <name type="common">Brown trout</name>
    <dbReference type="NCBI Taxonomy" id="8032"/>
    <lineage>
        <taxon>Eukaryota</taxon>
        <taxon>Metazoa</taxon>
        <taxon>Chordata</taxon>
        <taxon>Craniata</taxon>
        <taxon>Vertebrata</taxon>
        <taxon>Euteleostomi</taxon>
        <taxon>Actinopterygii</taxon>
        <taxon>Neopterygii</taxon>
        <taxon>Teleostei</taxon>
        <taxon>Protacanthopterygii</taxon>
        <taxon>Salmoniformes</taxon>
        <taxon>Salmonidae</taxon>
        <taxon>Salmoninae</taxon>
        <taxon>Salmo</taxon>
    </lineage>
</organism>
<dbReference type="SMART" id="SM00325">
    <property type="entry name" value="RhoGEF"/>
    <property type="match status" value="1"/>
</dbReference>
<evidence type="ECO:0000259" key="13">
    <source>
        <dbReference type="PROSITE" id="PS50178"/>
    </source>
</evidence>
<evidence type="ECO:0000256" key="2">
    <source>
        <dbReference type="ARBA" id="ARBA00022490"/>
    </source>
</evidence>
<feature type="domain" description="PH" evidence="11">
    <location>
        <begin position="272"/>
        <end position="371"/>
    </location>
</feature>
<dbReference type="GO" id="GO:0005085">
    <property type="term" value="F:guanyl-nucleotide exchange factor activity"/>
    <property type="evidence" value="ECO:0007669"/>
    <property type="project" value="UniProtKB-KW"/>
</dbReference>
<dbReference type="CDD" id="cd00160">
    <property type="entry name" value="RhoGEF"/>
    <property type="match status" value="1"/>
</dbReference>
<evidence type="ECO:0000256" key="10">
    <source>
        <dbReference type="PROSITE-ProRule" id="PRU00091"/>
    </source>
</evidence>
<dbReference type="Pfam" id="PF00621">
    <property type="entry name" value="RhoGEF"/>
    <property type="match status" value="1"/>
</dbReference>
<keyword evidence="8" id="KW-0862">Zinc</keyword>
<dbReference type="InterPro" id="IPR000219">
    <property type="entry name" value="DH_dom"/>
</dbReference>
<dbReference type="GO" id="GO:0046847">
    <property type="term" value="P:filopodium assembly"/>
    <property type="evidence" value="ECO:0007669"/>
    <property type="project" value="TreeGrafter"/>
</dbReference>
<feature type="domain" description="PH" evidence="11">
    <location>
        <begin position="486"/>
        <end position="571"/>
    </location>
</feature>
<dbReference type="SUPFAM" id="SSF48065">
    <property type="entry name" value="DBL homology domain (DH-domain)"/>
    <property type="match status" value="1"/>
</dbReference>
<dbReference type="Gene3D" id="1.20.900.10">
    <property type="entry name" value="Dbl homology (DH) domain"/>
    <property type="match status" value="1"/>
</dbReference>
<evidence type="ECO:0000259" key="11">
    <source>
        <dbReference type="PROSITE" id="PS50003"/>
    </source>
</evidence>
<dbReference type="InterPro" id="IPR051092">
    <property type="entry name" value="FYVE_RhoGEF_PH"/>
</dbReference>
<evidence type="ECO:0000256" key="5">
    <source>
        <dbReference type="ARBA" id="ARBA00022723"/>
    </source>
</evidence>
<feature type="domain" description="DH" evidence="12">
    <location>
        <begin position="55"/>
        <end position="243"/>
    </location>
</feature>
<dbReference type="Ensembl" id="ENSSTUT00000016568.1">
    <property type="protein sequence ID" value="ENSSTUP00000015703.1"/>
    <property type="gene ID" value="ENSSTUG00000006870.1"/>
</dbReference>